<dbReference type="RefSeq" id="WP_252168502.1">
    <property type="nucleotide sequence ID" value="NZ_CP084931.1"/>
</dbReference>
<dbReference type="InterPro" id="IPR038665">
    <property type="entry name" value="Voltage-dep_anion_channel_sf"/>
</dbReference>
<dbReference type="Pfam" id="PF03595">
    <property type="entry name" value="SLAC1"/>
    <property type="match status" value="1"/>
</dbReference>
<evidence type="ECO:0000256" key="5">
    <source>
        <dbReference type="SAM" id="Phobius"/>
    </source>
</evidence>
<feature type="transmembrane region" description="Helical" evidence="5">
    <location>
        <begin position="261"/>
        <end position="280"/>
    </location>
</feature>
<organism evidence="6 7">
    <name type="scientific">Sphingomonas morindae</name>
    <dbReference type="NCBI Taxonomy" id="1541170"/>
    <lineage>
        <taxon>Bacteria</taxon>
        <taxon>Pseudomonadati</taxon>
        <taxon>Pseudomonadota</taxon>
        <taxon>Alphaproteobacteria</taxon>
        <taxon>Sphingomonadales</taxon>
        <taxon>Sphingomonadaceae</taxon>
        <taxon>Sphingomonas</taxon>
    </lineage>
</organism>
<dbReference type="InterPro" id="IPR004695">
    <property type="entry name" value="SLAC1/Mae1/Ssu1/TehA"/>
</dbReference>
<dbReference type="Gene3D" id="1.50.10.150">
    <property type="entry name" value="Voltage-dependent anion channel"/>
    <property type="match status" value="1"/>
</dbReference>
<dbReference type="PANTHER" id="PTHR37955:SF1">
    <property type="entry name" value="DEP DOMAIN-CONTAINING PROTEIN"/>
    <property type="match status" value="1"/>
</dbReference>
<reference evidence="6" key="1">
    <citation type="journal article" date="2022" name="Toxins">
        <title>Genomic Analysis of Sphingopyxis sp. USTB-05 for Biodegrading Cyanobacterial Hepatotoxins.</title>
        <authorList>
            <person name="Liu C."/>
            <person name="Xu Q."/>
            <person name="Zhao Z."/>
            <person name="Zhang H."/>
            <person name="Liu X."/>
            <person name="Yin C."/>
            <person name="Liu Y."/>
            <person name="Yan H."/>
        </authorList>
    </citation>
    <scope>NUCLEOTIDE SEQUENCE</scope>
    <source>
        <strain evidence="6">NBD5</strain>
    </source>
</reference>
<feature type="transmembrane region" description="Helical" evidence="5">
    <location>
        <begin position="144"/>
        <end position="165"/>
    </location>
</feature>
<protein>
    <submittedName>
        <fullName evidence="6">Dicarboxylate transporter/tellurite-resistance protein TehA</fullName>
    </submittedName>
</protein>
<feature type="transmembrane region" description="Helical" evidence="5">
    <location>
        <begin position="48"/>
        <end position="69"/>
    </location>
</feature>
<evidence type="ECO:0000256" key="1">
    <source>
        <dbReference type="ARBA" id="ARBA00004141"/>
    </source>
</evidence>
<feature type="transmembrane region" description="Helical" evidence="5">
    <location>
        <begin position="204"/>
        <end position="223"/>
    </location>
</feature>
<feature type="transmembrane region" description="Helical" evidence="5">
    <location>
        <begin position="286"/>
        <end position="312"/>
    </location>
</feature>
<keyword evidence="3 5" id="KW-1133">Transmembrane helix</keyword>
<evidence type="ECO:0000313" key="7">
    <source>
        <dbReference type="Proteomes" id="UP001056937"/>
    </source>
</evidence>
<keyword evidence="2 5" id="KW-0812">Transmembrane</keyword>
<evidence type="ECO:0000256" key="3">
    <source>
        <dbReference type="ARBA" id="ARBA00022989"/>
    </source>
</evidence>
<feature type="transmembrane region" description="Helical" evidence="5">
    <location>
        <begin position="81"/>
        <end position="102"/>
    </location>
</feature>
<name>A0ABY4XCQ5_9SPHN</name>
<keyword evidence="7" id="KW-1185">Reference proteome</keyword>
<feature type="transmembrane region" description="Helical" evidence="5">
    <location>
        <begin position="108"/>
        <end position="132"/>
    </location>
</feature>
<gene>
    <name evidence="6" type="primary">tehA</name>
    <name evidence="6" type="ORF">LHA26_18230</name>
</gene>
<proteinExistence type="predicted"/>
<dbReference type="InterPro" id="IPR052951">
    <property type="entry name" value="Tellurite_res_ion_channel"/>
</dbReference>
<comment type="subcellular location">
    <subcellularLocation>
        <location evidence="1">Membrane</location>
        <topology evidence="1">Multi-pass membrane protein</topology>
    </subcellularLocation>
</comment>
<evidence type="ECO:0000313" key="6">
    <source>
        <dbReference type="EMBL" id="USI74688.1"/>
    </source>
</evidence>
<dbReference type="PANTHER" id="PTHR37955">
    <property type="entry name" value="TELLURITE RESISTANCE PROTEIN TEHA"/>
    <property type="match status" value="1"/>
</dbReference>
<evidence type="ECO:0000256" key="4">
    <source>
        <dbReference type="ARBA" id="ARBA00023136"/>
    </source>
</evidence>
<feature type="transmembrane region" description="Helical" evidence="5">
    <location>
        <begin position="229"/>
        <end position="249"/>
    </location>
</feature>
<sequence>MRNASSSSSLPRVPASFFGIVLGLAGLANSWRAAHLAWGMPAMIGEVLFLLAALAWAIVSTLYAFKWIVAPLEARAEADHAVQCCFIGLGGVATLLIAQGALPYARALALLLFALGAVFTLGFALWRTGLLWRGERDAGASTPILYLPTVAGGFVAGTTAAALGWQEWGQLAFGAALFSWLAIESVLLHRLYTAATLPPAMRPTLGIQLAPPAVGAATYLAVGGGAPDLIGRALIGYALLQALLLLRMARWIAEAPFGASYWAFTFGATALATAAVKLAATGDGPMALLAPVLFGAANLLVLSIALGTFLLLGQRRLIPAPVAKP</sequence>
<dbReference type="EMBL" id="CP084931">
    <property type="protein sequence ID" value="USI74688.1"/>
    <property type="molecule type" value="Genomic_DNA"/>
</dbReference>
<evidence type="ECO:0000256" key="2">
    <source>
        <dbReference type="ARBA" id="ARBA00022692"/>
    </source>
</evidence>
<keyword evidence="4 5" id="KW-0472">Membrane</keyword>
<dbReference type="Proteomes" id="UP001056937">
    <property type="component" value="Chromosome 2"/>
</dbReference>
<dbReference type="NCBIfam" id="NF008032">
    <property type="entry name" value="PRK10764.1"/>
    <property type="match status" value="1"/>
</dbReference>
<accession>A0ABY4XCQ5</accession>
<feature type="transmembrane region" description="Helical" evidence="5">
    <location>
        <begin position="171"/>
        <end position="192"/>
    </location>
</feature>